<dbReference type="PROSITE" id="PS50059">
    <property type="entry name" value="FKBP_PPIASE"/>
    <property type="match status" value="1"/>
</dbReference>
<evidence type="ECO:0000313" key="9">
    <source>
        <dbReference type="EMBL" id="CAE4640894.1"/>
    </source>
</evidence>
<evidence type="ECO:0000256" key="3">
    <source>
        <dbReference type="ARBA" id="ARBA00023110"/>
    </source>
</evidence>
<feature type="signal peptide" evidence="7">
    <location>
        <begin position="1"/>
        <end position="22"/>
    </location>
</feature>
<dbReference type="EC" id="5.2.1.8" evidence="2 5"/>
<evidence type="ECO:0000256" key="1">
    <source>
        <dbReference type="ARBA" id="ARBA00000971"/>
    </source>
</evidence>
<gene>
    <name evidence="9" type="ORF">AMON00008_LOCUS47992</name>
</gene>
<accession>A0A7S4VZ82</accession>
<feature type="chain" id="PRO_5030856778" description="peptidylprolyl isomerase" evidence="7">
    <location>
        <begin position="23"/>
        <end position="200"/>
    </location>
</feature>
<evidence type="ECO:0000256" key="7">
    <source>
        <dbReference type="SAM" id="SignalP"/>
    </source>
</evidence>
<dbReference type="PANTHER" id="PTHR45779:SF7">
    <property type="entry name" value="PEPTIDYLPROLYL ISOMERASE"/>
    <property type="match status" value="1"/>
</dbReference>
<dbReference type="GO" id="GO:0003755">
    <property type="term" value="F:peptidyl-prolyl cis-trans isomerase activity"/>
    <property type="evidence" value="ECO:0007669"/>
    <property type="project" value="UniProtKB-KW"/>
</dbReference>
<dbReference type="InterPro" id="IPR046357">
    <property type="entry name" value="PPIase_dom_sf"/>
</dbReference>
<evidence type="ECO:0000256" key="6">
    <source>
        <dbReference type="SAM" id="MobiDB-lite"/>
    </source>
</evidence>
<organism evidence="9">
    <name type="scientific">Alexandrium monilatum</name>
    <dbReference type="NCBI Taxonomy" id="311494"/>
    <lineage>
        <taxon>Eukaryota</taxon>
        <taxon>Sar</taxon>
        <taxon>Alveolata</taxon>
        <taxon>Dinophyceae</taxon>
        <taxon>Gonyaulacales</taxon>
        <taxon>Pyrocystaceae</taxon>
        <taxon>Alexandrium</taxon>
    </lineage>
</organism>
<reference evidence="9" key="1">
    <citation type="submission" date="2021-01" db="EMBL/GenBank/DDBJ databases">
        <authorList>
            <person name="Corre E."/>
            <person name="Pelletier E."/>
            <person name="Niang G."/>
            <person name="Scheremetjew M."/>
            <person name="Finn R."/>
            <person name="Kale V."/>
            <person name="Holt S."/>
            <person name="Cochrane G."/>
            <person name="Meng A."/>
            <person name="Brown T."/>
            <person name="Cohen L."/>
        </authorList>
    </citation>
    <scope>NUCLEOTIDE SEQUENCE</scope>
    <source>
        <strain evidence="9">CCMP3105</strain>
    </source>
</reference>
<feature type="domain" description="PPIase FKBP-type" evidence="8">
    <location>
        <begin position="94"/>
        <end position="181"/>
    </location>
</feature>
<dbReference type="Gene3D" id="3.10.50.40">
    <property type="match status" value="1"/>
</dbReference>
<name>A0A7S4VZ82_9DINO</name>
<dbReference type="InterPro" id="IPR044609">
    <property type="entry name" value="FKBP2/11"/>
</dbReference>
<comment type="catalytic activity">
    <reaction evidence="1 5">
        <text>[protein]-peptidylproline (omega=180) = [protein]-peptidylproline (omega=0)</text>
        <dbReference type="Rhea" id="RHEA:16237"/>
        <dbReference type="Rhea" id="RHEA-COMP:10747"/>
        <dbReference type="Rhea" id="RHEA-COMP:10748"/>
        <dbReference type="ChEBI" id="CHEBI:83833"/>
        <dbReference type="ChEBI" id="CHEBI:83834"/>
        <dbReference type="EC" id="5.2.1.8"/>
    </reaction>
</comment>
<dbReference type="SUPFAM" id="SSF54534">
    <property type="entry name" value="FKBP-like"/>
    <property type="match status" value="1"/>
</dbReference>
<dbReference type="GO" id="GO:0005783">
    <property type="term" value="C:endoplasmic reticulum"/>
    <property type="evidence" value="ECO:0007669"/>
    <property type="project" value="TreeGrafter"/>
</dbReference>
<dbReference type="AlphaFoldDB" id="A0A7S4VZ82"/>
<keyword evidence="3 5" id="KW-0697">Rotamase</keyword>
<protein>
    <recommendedName>
        <fullName evidence="2 5">peptidylprolyl isomerase</fullName>
        <ecNumber evidence="2 5">5.2.1.8</ecNumber>
    </recommendedName>
</protein>
<keyword evidence="4 5" id="KW-0413">Isomerase</keyword>
<evidence type="ECO:0000256" key="4">
    <source>
        <dbReference type="ARBA" id="ARBA00023235"/>
    </source>
</evidence>
<evidence type="ECO:0000256" key="2">
    <source>
        <dbReference type="ARBA" id="ARBA00013194"/>
    </source>
</evidence>
<dbReference type="Pfam" id="PF00254">
    <property type="entry name" value="FKBP_C"/>
    <property type="match status" value="1"/>
</dbReference>
<proteinExistence type="predicted"/>
<dbReference type="InterPro" id="IPR001179">
    <property type="entry name" value="PPIase_FKBP_dom"/>
</dbReference>
<dbReference type="PANTHER" id="PTHR45779">
    <property type="entry name" value="PEPTIDYLPROLYL ISOMERASE"/>
    <property type="match status" value="1"/>
</dbReference>
<feature type="region of interest" description="Disordered" evidence="6">
    <location>
        <begin position="23"/>
        <end position="52"/>
    </location>
</feature>
<evidence type="ECO:0000256" key="5">
    <source>
        <dbReference type="PROSITE-ProRule" id="PRU00277"/>
    </source>
</evidence>
<keyword evidence="7" id="KW-0732">Signal</keyword>
<dbReference type="EMBL" id="HBNR01067869">
    <property type="protein sequence ID" value="CAE4640894.1"/>
    <property type="molecule type" value="Transcribed_RNA"/>
</dbReference>
<evidence type="ECO:0000259" key="8">
    <source>
        <dbReference type="PROSITE" id="PS50059"/>
    </source>
</evidence>
<sequence length="200" mass="21968">MLPKSCFLLCVLLLSLVEANAAAEGEQVEKPKRPRDPRHSPSAPNNRIPEPLTDAEGLAFLEKKGKEEGVTTLHTRLLYKPLKHGQGAHHPSPYSTVKVFHRASLPNGTEIGTSGFGEEAVPLTTQPYKLVKGWSWLLQDMVEGDRWEMYLPAEYAYGAEGEAAVPPHSALIVECELLEVEGVSKLPRSVRAHETANAEL</sequence>